<feature type="non-terminal residue" evidence="1">
    <location>
        <position position="1"/>
    </location>
</feature>
<accession>A0A392TJ32</accession>
<reference evidence="1 2" key="1">
    <citation type="journal article" date="2018" name="Front. Plant Sci.">
        <title>Red Clover (Trifolium pratense) and Zigzag Clover (T. medium) - A Picture of Genomic Similarities and Differences.</title>
        <authorList>
            <person name="Dluhosova J."/>
            <person name="Istvanek J."/>
            <person name="Nedelnik J."/>
            <person name="Repkova J."/>
        </authorList>
    </citation>
    <scope>NUCLEOTIDE SEQUENCE [LARGE SCALE GENOMIC DNA]</scope>
    <source>
        <strain evidence="2">cv. 10/8</strain>
        <tissue evidence="1">Leaf</tissue>
    </source>
</reference>
<proteinExistence type="predicted"/>
<dbReference type="AlphaFoldDB" id="A0A392TJ32"/>
<dbReference type="EMBL" id="LXQA010594121">
    <property type="protein sequence ID" value="MCI61131.1"/>
    <property type="molecule type" value="Genomic_DNA"/>
</dbReference>
<dbReference type="Proteomes" id="UP000265520">
    <property type="component" value="Unassembled WGS sequence"/>
</dbReference>
<comment type="caution">
    <text evidence="1">The sequence shown here is derived from an EMBL/GenBank/DDBJ whole genome shotgun (WGS) entry which is preliminary data.</text>
</comment>
<sequence>FQHSGFWVGRRGGGRRGIPGGTVVGLPETGWYGGPAAGI</sequence>
<evidence type="ECO:0000313" key="2">
    <source>
        <dbReference type="Proteomes" id="UP000265520"/>
    </source>
</evidence>
<evidence type="ECO:0000313" key="1">
    <source>
        <dbReference type="EMBL" id="MCI61131.1"/>
    </source>
</evidence>
<organism evidence="1 2">
    <name type="scientific">Trifolium medium</name>
    <dbReference type="NCBI Taxonomy" id="97028"/>
    <lineage>
        <taxon>Eukaryota</taxon>
        <taxon>Viridiplantae</taxon>
        <taxon>Streptophyta</taxon>
        <taxon>Embryophyta</taxon>
        <taxon>Tracheophyta</taxon>
        <taxon>Spermatophyta</taxon>
        <taxon>Magnoliopsida</taxon>
        <taxon>eudicotyledons</taxon>
        <taxon>Gunneridae</taxon>
        <taxon>Pentapetalae</taxon>
        <taxon>rosids</taxon>
        <taxon>fabids</taxon>
        <taxon>Fabales</taxon>
        <taxon>Fabaceae</taxon>
        <taxon>Papilionoideae</taxon>
        <taxon>50 kb inversion clade</taxon>
        <taxon>NPAAA clade</taxon>
        <taxon>Hologalegina</taxon>
        <taxon>IRL clade</taxon>
        <taxon>Trifolieae</taxon>
        <taxon>Trifolium</taxon>
    </lineage>
</organism>
<protein>
    <submittedName>
        <fullName evidence="1">Uncharacterized protein</fullName>
    </submittedName>
</protein>
<name>A0A392TJ32_9FABA</name>
<keyword evidence="2" id="KW-1185">Reference proteome</keyword>